<dbReference type="Pfam" id="PF00294">
    <property type="entry name" value="PfkB"/>
    <property type="match status" value="2"/>
</dbReference>
<dbReference type="EMBL" id="BQXS01010008">
    <property type="protein sequence ID" value="GKT32565.1"/>
    <property type="molecule type" value="Genomic_DNA"/>
</dbReference>
<comment type="cofactor">
    <cofactor evidence="1">
        <name>Mg(2+)</name>
        <dbReference type="ChEBI" id="CHEBI:18420"/>
    </cofactor>
</comment>
<evidence type="ECO:0000256" key="6">
    <source>
        <dbReference type="ARBA" id="ARBA00022726"/>
    </source>
</evidence>
<dbReference type="EC" id="2.7.1.20" evidence="4"/>
<keyword evidence="8" id="KW-0418">Kinase</keyword>
<keyword evidence="9" id="KW-0067">ATP-binding</keyword>
<dbReference type="Gene3D" id="3.40.1190.20">
    <property type="match status" value="2"/>
</dbReference>
<keyword evidence="7" id="KW-0547">Nucleotide-binding</keyword>
<evidence type="ECO:0000313" key="12">
    <source>
        <dbReference type="Proteomes" id="UP001057375"/>
    </source>
</evidence>
<comment type="caution">
    <text evidence="11">The sequence shown here is derived from an EMBL/GenBank/DDBJ whole genome shotgun (WGS) entry which is preliminary data.</text>
</comment>
<keyword evidence="5" id="KW-0808">Transferase</keyword>
<feature type="domain" description="Carbohydrate kinase PfkB" evidence="10">
    <location>
        <begin position="60"/>
        <end position="242"/>
    </location>
</feature>
<reference evidence="11" key="1">
    <citation type="submission" date="2022-03" db="EMBL/GenBank/DDBJ databases">
        <title>Draft genome sequence of Aduncisulcus paluster, a free-living microaerophilic Fornicata.</title>
        <authorList>
            <person name="Yuyama I."/>
            <person name="Kume K."/>
            <person name="Tamura T."/>
            <person name="Inagaki Y."/>
            <person name="Hashimoto T."/>
        </authorList>
    </citation>
    <scope>NUCLEOTIDE SEQUENCE</scope>
    <source>
        <strain evidence="11">NY0171</strain>
    </source>
</reference>
<organism evidence="11 12">
    <name type="scientific">Aduncisulcus paluster</name>
    <dbReference type="NCBI Taxonomy" id="2918883"/>
    <lineage>
        <taxon>Eukaryota</taxon>
        <taxon>Metamonada</taxon>
        <taxon>Carpediemonas-like organisms</taxon>
        <taxon>Aduncisulcus</taxon>
    </lineage>
</organism>
<dbReference type="PROSITE" id="PS00584">
    <property type="entry name" value="PFKB_KINASES_2"/>
    <property type="match status" value="1"/>
</dbReference>
<dbReference type="InterPro" id="IPR002173">
    <property type="entry name" value="Carboh/pur_kinase_PfkB_CS"/>
</dbReference>
<keyword evidence="6" id="KW-0660">Purine salvage</keyword>
<evidence type="ECO:0000256" key="7">
    <source>
        <dbReference type="ARBA" id="ARBA00022741"/>
    </source>
</evidence>
<dbReference type="InterPro" id="IPR001805">
    <property type="entry name" value="Adenokinase"/>
</dbReference>
<evidence type="ECO:0000256" key="9">
    <source>
        <dbReference type="ARBA" id="ARBA00022840"/>
    </source>
</evidence>
<name>A0ABQ5KJ67_9EUKA</name>
<evidence type="ECO:0000256" key="5">
    <source>
        <dbReference type="ARBA" id="ARBA00022679"/>
    </source>
</evidence>
<evidence type="ECO:0000256" key="1">
    <source>
        <dbReference type="ARBA" id="ARBA00001946"/>
    </source>
</evidence>
<keyword evidence="12" id="KW-1185">Reference proteome</keyword>
<comment type="similarity">
    <text evidence="3">Belongs to the carbohydrate kinase PfkB family.</text>
</comment>
<dbReference type="PANTHER" id="PTHR45769">
    <property type="entry name" value="ADENOSINE KINASE"/>
    <property type="match status" value="1"/>
</dbReference>
<dbReference type="InterPro" id="IPR029056">
    <property type="entry name" value="Ribokinase-like"/>
</dbReference>
<sequence>MSKQIFFFGNPLLDHSYRLPLSVLETIEKNPNVKIGGASIVSGKEFQSIISMLPKDITSRCIPGGSSLNTARILASLLSQSKEEPVAKVIYSGAIGADTNGKAIDKLIQEHGVSPRLITIREHPTTKEPTHTGCCGVFVNENDHERALVAMLGASAHYAGIHIDSIVSELSSSSVLFMPGFFFTDAWDAALRAMEIATKNKIPIVLNLASPFVVRCFTSRVIKALTYAQLVIGNDAEILALRECLADHKVVPPLSADTTFDQKCRLAVTGIVSLPFSSKVHSHMQSRSVIMTCGADSIRYCLSSPSISPSDVSSVGKDVDCPCSEDLTSEEDGDSATLTLGVCRGCKMECSECCEKCWKEGEGVLAKSAIFGAIPAEKVASSDLVDTNGAGDAFCSGVLRVLLENDISIPDIPEEIFIKALEEARHVAAIVVQHEGAVLE</sequence>
<proteinExistence type="inferred from homology"/>
<evidence type="ECO:0000313" key="11">
    <source>
        <dbReference type="EMBL" id="GKT32565.1"/>
    </source>
</evidence>
<evidence type="ECO:0000259" key="10">
    <source>
        <dbReference type="Pfam" id="PF00294"/>
    </source>
</evidence>
<gene>
    <name evidence="11" type="ORF">ADUPG1_006691</name>
</gene>
<accession>A0ABQ5KJ67</accession>
<evidence type="ECO:0000256" key="3">
    <source>
        <dbReference type="ARBA" id="ARBA00010688"/>
    </source>
</evidence>
<evidence type="ECO:0000256" key="8">
    <source>
        <dbReference type="ARBA" id="ARBA00022777"/>
    </source>
</evidence>
<evidence type="ECO:0000256" key="4">
    <source>
        <dbReference type="ARBA" id="ARBA00012119"/>
    </source>
</evidence>
<dbReference type="SUPFAM" id="SSF53613">
    <property type="entry name" value="Ribokinase-like"/>
    <property type="match status" value="1"/>
</dbReference>
<dbReference type="PANTHER" id="PTHR45769:SF5">
    <property type="entry name" value="ADENOSINE KINASE"/>
    <property type="match status" value="1"/>
</dbReference>
<dbReference type="InterPro" id="IPR011611">
    <property type="entry name" value="PfkB_dom"/>
</dbReference>
<protein>
    <recommendedName>
        <fullName evidence="4">adenosine kinase</fullName>
        <ecNumber evidence="4">2.7.1.20</ecNumber>
    </recommendedName>
</protein>
<feature type="domain" description="Carbohydrate kinase PfkB" evidence="10">
    <location>
        <begin position="365"/>
        <end position="437"/>
    </location>
</feature>
<evidence type="ECO:0000256" key="2">
    <source>
        <dbReference type="ARBA" id="ARBA00004801"/>
    </source>
</evidence>
<dbReference type="Proteomes" id="UP001057375">
    <property type="component" value="Unassembled WGS sequence"/>
</dbReference>
<comment type="pathway">
    <text evidence="2">Purine metabolism; AMP biosynthesis via salvage pathway; AMP from adenosine: step 1/1.</text>
</comment>
<dbReference type="Gene3D" id="3.30.1110.10">
    <property type="match status" value="1"/>
</dbReference>